<dbReference type="GO" id="GO:0005886">
    <property type="term" value="C:plasma membrane"/>
    <property type="evidence" value="ECO:0007669"/>
    <property type="project" value="TreeGrafter"/>
</dbReference>
<proteinExistence type="predicted"/>
<gene>
    <name evidence="3" type="ORF">ZMTM_16030</name>
</gene>
<organism evidence="3 4">
    <name type="scientific">Methyloradius palustris</name>
    <dbReference type="NCBI Taxonomy" id="2778876"/>
    <lineage>
        <taxon>Bacteria</taxon>
        <taxon>Pseudomonadati</taxon>
        <taxon>Pseudomonadota</taxon>
        <taxon>Betaproteobacteria</taxon>
        <taxon>Nitrosomonadales</taxon>
        <taxon>Methylophilaceae</taxon>
        <taxon>Methyloradius</taxon>
    </lineage>
</organism>
<evidence type="ECO:0000256" key="1">
    <source>
        <dbReference type="SAM" id="MobiDB-lite"/>
    </source>
</evidence>
<evidence type="ECO:0000313" key="3">
    <source>
        <dbReference type="EMBL" id="BCM25344.1"/>
    </source>
</evidence>
<dbReference type="Proteomes" id="UP000826722">
    <property type="component" value="Chromosome"/>
</dbReference>
<evidence type="ECO:0000313" key="4">
    <source>
        <dbReference type="Proteomes" id="UP000826722"/>
    </source>
</evidence>
<protein>
    <recommendedName>
        <fullName evidence="2">AsmA domain-containing protein</fullName>
    </recommendedName>
</protein>
<feature type="domain" description="AsmA" evidence="2">
    <location>
        <begin position="465"/>
        <end position="548"/>
    </location>
</feature>
<dbReference type="InterPro" id="IPR007844">
    <property type="entry name" value="AsmA"/>
</dbReference>
<dbReference type="KEGG" id="mpau:ZMTM_16030"/>
<evidence type="ECO:0000259" key="2">
    <source>
        <dbReference type="Pfam" id="PF05170"/>
    </source>
</evidence>
<sequence length="656" mass="69878">MILATIVVITACEIAGWPFLRAPVEKFLKTKLERVVSLDAPFKLHLLGGVKLEIGGLYIAAPDGFDAPYLVDAKNIALALRYSDLIQFKSAEAFRIKSLQVDSIDAKLIRHADGHATWQFKPDDSPSNPIPIIETLIVKNGAAQFDDPITQSALSMSFNTNEGSADNTPTSLVIVKGKFRQKPLNGKINTDGFLPIATQDASSPAVATTLWLDYGGIHADFKGAASDLFGRQDIKGSYNIKGASLGILGDLIDTPLPTTDPFKLSGNIEKDDVVWLIKVASATVGRSSLSGNFRYDPKPAKPILSGTLSGSQFYLADLAPAFGSKNEDGSQSKKRDGHAIPDRPIDLPSLNKLDAQIKVDLTYLELGNAFNHPISPFKADLSIDNGKLTLSEIDAKTADGSLSGLISVDAHADNTALATQPIAPVIPKWKIDLVWKNINLEKWLKVSEERKQEAKEKGKKNTPPAYVTGQLNGKTNLSGTGNSTAQLLGSLDGDIAMVIQNGSISHLIIEVLGLDIAQGLGMLIRGDESLPMQCAVIDLKATKGLVEPTVAMIDTPVTLVLIDGNLSLAKESLNLRLTAKPKNMSPLTARSPIHVTGTFSDPKASPEGGPIAARILGGLALAIINPFAAILPFIDTGDSSAVSPCKQSLTNLKSVK</sequence>
<dbReference type="GO" id="GO:0090313">
    <property type="term" value="P:regulation of protein targeting to membrane"/>
    <property type="evidence" value="ECO:0007669"/>
    <property type="project" value="TreeGrafter"/>
</dbReference>
<dbReference type="AlphaFoldDB" id="A0A8D5GEP8"/>
<name>A0A8D5GEP8_9PROT</name>
<feature type="region of interest" description="Disordered" evidence="1">
    <location>
        <begin position="324"/>
        <end position="343"/>
    </location>
</feature>
<dbReference type="EMBL" id="AP024110">
    <property type="protein sequence ID" value="BCM25344.1"/>
    <property type="molecule type" value="Genomic_DNA"/>
</dbReference>
<feature type="compositionally biased region" description="Basic and acidic residues" evidence="1">
    <location>
        <begin position="325"/>
        <end position="343"/>
    </location>
</feature>
<dbReference type="PANTHER" id="PTHR30441:SF4">
    <property type="entry name" value="PROTEIN ASMA"/>
    <property type="match status" value="1"/>
</dbReference>
<reference evidence="3" key="1">
    <citation type="journal article" date="2021" name="Arch. Microbiol.">
        <title>Methyloradius palustris gen. nov., sp. nov., a methanol-oxidizing bacterium isolated from snow.</title>
        <authorList>
            <person name="Miyadera T."/>
            <person name="Kojima H."/>
            <person name="Fukui M."/>
        </authorList>
    </citation>
    <scope>NUCLEOTIDE SEQUENCE</scope>
    <source>
        <strain evidence="3">Zm11</strain>
    </source>
</reference>
<dbReference type="InterPro" id="IPR052894">
    <property type="entry name" value="AsmA-related"/>
</dbReference>
<dbReference type="PANTHER" id="PTHR30441">
    <property type="entry name" value="DUF748 DOMAIN-CONTAINING PROTEIN"/>
    <property type="match status" value="1"/>
</dbReference>
<feature type="region of interest" description="Disordered" evidence="1">
    <location>
        <begin position="454"/>
        <end position="473"/>
    </location>
</feature>
<dbReference type="Pfam" id="PF05170">
    <property type="entry name" value="AsmA"/>
    <property type="match status" value="1"/>
</dbReference>
<accession>A0A8D5GEP8</accession>
<keyword evidence="4" id="KW-1185">Reference proteome</keyword>